<accession>A0A369QED4</accession>
<sequence>MTVVASLSRAARPGPAPSFSHGIERMLTPLAQHARQISSCHQIERVPFTMSKQLRLCAALSASLMTVCALTAKLPAPQALPTPASAYENGAGHLTIVKVPAPYVWLAR</sequence>
<proteinExistence type="predicted"/>
<keyword evidence="2" id="KW-1185">Reference proteome</keyword>
<protein>
    <submittedName>
        <fullName evidence="1">Uncharacterized protein</fullName>
    </submittedName>
</protein>
<reference evidence="1 2" key="1">
    <citation type="submission" date="2018-04" db="EMBL/GenBank/DDBJ databases">
        <title>Altererythrobacter sp. HME9302 genome sequencing and assembly.</title>
        <authorList>
            <person name="Kang H."/>
            <person name="Kim H."/>
            <person name="Joh K."/>
        </authorList>
    </citation>
    <scope>NUCLEOTIDE SEQUENCE [LARGE SCALE GENOMIC DNA]</scope>
    <source>
        <strain evidence="1 2">HME9302</strain>
    </source>
</reference>
<gene>
    <name evidence="1" type="ORF">HME9302_01863</name>
</gene>
<dbReference type="AlphaFoldDB" id="A0A369QED4"/>
<name>A0A369QED4_9SPHN</name>
<comment type="caution">
    <text evidence="1">The sequence shown here is derived from an EMBL/GenBank/DDBJ whole genome shotgun (WGS) entry which is preliminary data.</text>
</comment>
<organism evidence="1 2">
    <name type="scientific">Alteripontixanthobacter maritimus</name>
    <dbReference type="NCBI Taxonomy" id="2161824"/>
    <lineage>
        <taxon>Bacteria</taxon>
        <taxon>Pseudomonadati</taxon>
        <taxon>Pseudomonadota</taxon>
        <taxon>Alphaproteobacteria</taxon>
        <taxon>Sphingomonadales</taxon>
        <taxon>Erythrobacteraceae</taxon>
        <taxon>Alteripontixanthobacter</taxon>
    </lineage>
</organism>
<evidence type="ECO:0000313" key="2">
    <source>
        <dbReference type="Proteomes" id="UP000253727"/>
    </source>
</evidence>
<dbReference type="Proteomes" id="UP000253727">
    <property type="component" value="Unassembled WGS sequence"/>
</dbReference>
<dbReference type="EMBL" id="QBKA01000002">
    <property type="protein sequence ID" value="RDC60648.1"/>
    <property type="molecule type" value="Genomic_DNA"/>
</dbReference>
<evidence type="ECO:0000313" key="1">
    <source>
        <dbReference type="EMBL" id="RDC60648.1"/>
    </source>
</evidence>